<protein>
    <recommendedName>
        <fullName evidence="1">F-box domain-containing protein</fullName>
    </recommendedName>
</protein>
<evidence type="ECO:0000313" key="2">
    <source>
        <dbReference type="EMBL" id="KAI0525140.1"/>
    </source>
</evidence>
<organism evidence="2 3">
    <name type="scientific">Dendrobium nobile</name>
    <name type="common">Orchid</name>
    <dbReference type="NCBI Taxonomy" id="94219"/>
    <lineage>
        <taxon>Eukaryota</taxon>
        <taxon>Viridiplantae</taxon>
        <taxon>Streptophyta</taxon>
        <taxon>Embryophyta</taxon>
        <taxon>Tracheophyta</taxon>
        <taxon>Spermatophyta</taxon>
        <taxon>Magnoliopsida</taxon>
        <taxon>Liliopsida</taxon>
        <taxon>Asparagales</taxon>
        <taxon>Orchidaceae</taxon>
        <taxon>Epidendroideae</taxon>
        <taxon>Malaxideae</taxon>
        <taxon>Dendrobiinae</taxon>
        <taxon>Dendrobium</taxon>
    </lineage>
</organism>
<dbReference type="SUPFAM" id="SSF81383">
    <property type="entry name" value="F-box domain"/>
    <property type="match status" value="1"/>
</dbReference>
<evidence type="ECO:0000259" key="1">
    <source>
        <dbReference type="SMART" id="SM00256"/>
    </source>
</evidence>
<dbReference type="OrthoDB" id="45365at2759"/>
<dbReference type="GO" id="GO:2000762">
    <property type="term" value="P:regulation of phenylpropanoid metabolic process"/>
    <property type="evidence" value="ECO:0007669"/>
    <property type="project" value="InterPro"/>
</dbReference>
<gene>
    <name evidence="2" type="ORF">KFK09_004532</name>
</gene>
<dbReference type="Proteomes" id="UP000829196">
    <property type="component" value="Unassembled WGS sequence"/>
</dbReference>
<dbReference type="Pfam" id="PF00646">
    <property type="entry name" value="F-box"/>
    <property type="match status" value="1"/>
</dbReference>
<dbReference type="SMART" id="SM00612">
    <property type="entry name" value="Kelch"/>
    <property type="match status" value="3"/>
</dbReference>
<dbReference type="PANTHER" id="PTHR46407">
    <property type="entry name" value="OS02G0208700 PROTEIN"/>
    <property type="match status" value="1"/>
</dbReference>
<dbReference type="InterPro" id="IPR036047">
    <property type="entry name" value="F-box-like_dom_sf"/>
</dbReference>
<dbReference type="SUPFAM" id="SSF117281">
    <property type="entry name" value="Kelch motif"/>
    <property type="match status" value="1"/>
</dbReference>
<proteinExistence type="predicted"/>
<comment type="caution">
    <text evidence="2">The sequence shown here is derived from an EMBL/GenBank/DDBJ whole genome shotgun (WGS) entry which is preliminary data.</text>
</comment>
<feature type="domain" description="F-box" evidence="1">
    <location>
        <begin position="11"/>
        <end position="51"/>
    </location>
</feature>
<reference evidence="2" key="1">
    <citation type="journal article" date="2022" name="Front. Genet.">
        <title>Chromosome-Scale Assembly of the Dendrobium nobile Genome Provides Insights Into the Molecular Mechanism of the Biosynthesis of the Medicinal Active Ingredient of Dendrobium.</title>
        <authorList>
            <person name="Xu Q."/>
            <person name="Niu S.-C."/>
            <person name="Li K.-L."/>
            <person name="Zheng P.-J."/>
            <person name="Zhang X.-J."/>
            <person name="Jia Y."/>
            <person name="Liu Y."/>
            <person name="Niu Y.-X."/>
            <person name="Yu L.-H."/>
            <person name="Chen D.-F."/>
            <person name="Zhang G.-Q."/>
        </authorList>
    </citation>
    <scope>NUCLEOTIDE SEQUENCE</scope>
    <source>
        <tissue evidence="2">Leaf</tissue>
    </source>
</reference>
<dbReference type="Pfam" id="PF24681">
    <property type="entry name" value="Kelch_KLHDC2_KLHL20_DRC7"/>
    <property type="match status" value="1"/>
</dbReference>
<dbReference type="Gene3D" id="1.20.1280.50">
    <property type="match status" value="1"/>
</dbReference>
<name>A0A8T3C4C4_DENNO</name>
<dbReference type="GO" id="GO:0005829">
    <property type="term" value="C:cytosol"/>
    <property type="evidence" value="ECO:0007669"/>
    <property type="project" value="TreeGrafter"/>
</dbReference>
<dbReference type="PANTHER" id="PTHR46407:SF21">
    <property type="entry name" value="F-BOX_KELCH-REPEAT PROTEIN SKIP20"/>
    <property type="match status" value="1"/>
</dbReference>
<dbReference type="Gene3D" id="2.120.10.80">
    <property type="entry name" value="Kelch-type beta propeller"/>
    <property type="match status" value="1"/>
</dbReference>
<evidence type="ECO:0000313" key="3">
    <source>
        <dbReference type="Proteomes" id="UP000829196"/>
    </source>
</evidence>
<dbReference type="EMBL" id="JAGYWB010000004">
    <property type="protein sequence ID" value="KAI0525140.1"/>
    <property type="molecule type" value="Genomic_DNA"/>
</dbReference>
<dbReference type="InterPro" id="IPR015915">
    <property type="entry name" value="Kelch-typ_b-propeller"/>
</dbReference>
<dbReference type="InterPro" id="IPR006652">
    <property type="entry name" value="Kelch_1"/>
</dbReference>
<dbReference type="AlphaFoldDB" id="A0A8T3C4C4"/>
<keyword evidence="3" id="KW-1185">Reference proteome</keyword>
<sequence>MEDEQELIPGLPDDIAMDCIARVPFRFLPRLRLICRRWRDLVTGRSFRRHRERIGAAEHLIFIVQALSGTAASIASNATNLSLPIYAISVYIATDNSWHRLTSPEPIPLFSHCVAVERKLILVGGRDPVRLDPIPDVWIVDLVTGEWRKGRAMSIARSFFACAAVGGRVYVAGGHDKMKNPLRTAEIYDVEADEWVALPAMAEERDESQGVAIGSIFWVISGYGAQTMGQFTDSAEWYDPEKGVWLTEEGLCSEESGSSACFAGGDRLWCVGRLGAREYRGGSGWNEIAQAAEGMKETSCMATMGGSKIFVMGADRDDGGSAGGRGDYGGWILDIGAGKWIKVETPANFSGYAYSAAAVFI</sequence>
<accession>A0A8T3C4C4</accession>
<dbReference type="SMR" id="A0A8T3C4C4"/>
<dbReference type="SMART" id="SM00256">
    <property type="entry name" value="FBOX"/>
    <property type="match status" value="1"/>
</dbReference>
<dbReference type="CDD" id="cd22152">
    <property type="entry name" value="F-box_AtAFR-like"/>
    <property type="match status" value="1"/>
</dbReference>
<dbReference type="InterPro" id="IPR044595">
    <property type="entry name" value="KMD1-4"/>
</dbReference>
<dbReference type="GO" id="GO:0080037">
    <property type="term" value="P:negative regulation of cytokinin-activated signaling pathway"/>
    <property type="evidence" value="ECO:0007669"/>
    <property type="project" value="InterPro"/>
</dbReference>
<dbReference type="InterPro" id="IPR001810">
    <property type="entry name" value="F-box_dom"/>
</dbReference>